<feature type="transmembrane region" description="Helical" evidence="2">
    <location>
        <begin position="350"/>
        <end position="369"/>
    </location>
</feature>
<organism evidence="4 5">
    <name type="scientific">Corynebacterium deserti GIMN1.010</name>
    <dbReference type="NCBI Taxonomy" id="931089"/>
    <lineage>
        <taxon>Bacteria</taxon>
        <taxon>Bacillati</taxon>
        <taxon>Actinomycetota</taxon>
        <taxon>Actinomycetes</taxon>
        <taxon>Mycobacteriales</taxon>
        <taxon>Corynebacteriaceae</taxon>
        <taxon>Corynebacterium</taxon>
    </lineage>
</organism>
<keyword evidence="5" id="KW-1185">Reference proteome</keyword>
<gene>
    <name evidence="4" type="primary">aftB</name>
    <name evidence="4" type="ORF">CDES_12950</name>
</gene>
<keyword evidence="2" id="KW-1133">Transmembrane helix</keyword>
<dbReference type="NCBIfam" id="NF041480">
    <property type="entry name" value="flag_mot_ctl_ZomB"/>
    <property type="match status" value="1"/>
</dbReference>
<feature type="transmembrane region" description="Helical" evidence="2">
    <location>
        <begin position="185"/>
        <end position="205"/>
    </location>
</feature>
<evidence type="ECO:0000313" key="5">
    <source>
        <dbReference type="Proteomes" id="UP000068067"/>
    </source>
</evidence>
<sequence>MTLSSQRPEFEPGSQTDLSTTPDNGEETELRPGSERNSARTSGATNQKATPNYTLITTFLAAVTAGIFAFYAGWSRKWISDDGLIVLRTVRNLLAGNGPVFNAGERVEANTSTLWQYCIYLVALVTDYRLEDIALWLAILFTTAAAIIGVLGTAHLHRNRIALLLPAGVIGYFSLSPARDFATSGLEWGLSLMWISIHWLLLVLWATKSTTKRGPDYITYGLAFWSGLSWLVRPELALYGGLTGILLLLTTPSLRVVIGILAAALPVPAAYQIFRMGYYGLMVPHTAVAKSASDAVWGTGWEYVEDFTGPYNLWLGLASLLAAGALTVWRADAKALVPQGRFGRLSLRTPGMAVGLLVICALVHFLYVIRVGGDFMHGRMLLLPLFAILLPVAVIPINMVDRGWQDLVALVLVFATWIWSTVIFIQGHQWENTGQHVVDERDFWIDFTNRDKDHPPLYAEDFLTVDSMNDYAEVMRDQTLVNPTGQQLNILATSDPDTYSWITTPRVEGIEAGDLENLPPTIFHVNLGMTSMNAPLNVRVTDLIGLATPLAARQPRIEGGRIGHDKLMDLEWQVAESATPLAYTPGWIDAEKTYQARQALRHPELVHLFQTYREPMSYHRFVDNIKYALTTGRTLEISDDPEDLLKDFQATPAEIQEGLPIIAWPVDIKLDEPRGEPLYSSQ</sequence>
<name>A0A0M4CK97_9CORY</name>
<accession>A0A0M4CK97</accession>
<evidence type="ECO:0000313" key="4">
    <source>
        <dbReference type="EMBL" id="ALC06934.1"/>
    </source>
</evidence>
<dbReference type="OrthoDB" id="3721873at2"/>
<feature type="compositionally biased region" description="Basic and acidic residues" evidence="1">
    <location>
        <begin position="28"/>
        <end position="38"/>
    </location>
</feature>
<dbReference type="RefSeq" id="WP_053545818.1">
    <property type="nucleotide sequence ID" value="NZ_CP009220.1"/>
</dbReference>
<evidence type="ECO:0000256" key="2">
    <source>
        <dbReference type="SAM" id="Phobius"/>
    </source>
</evidence>
<keyword evidence="4" id="KW-0328">Glycosyltransferase</keyword>
<protein>
    <submittedName>
        <fullName evidence="4">Terminal beta-(1-&gt;2)-arabinofuranosyltransferase</fullName>
        <ecNumber evidence="4">2.4.2.-</ecNumber>
    </submittedName>
</protein>
<feature type="transmembrane region" description="Helical" evidence="2">
    <location>
        <begin position="381"/>
        <end position="400"/>
    </location>
</feature>
<feature type="region of interest" description="Disordered" evidence="1">
    <location>
        <begin position="1"/>
        <end position="46"/>
    </location>
</feature>
<dbReference type="InterPro" id="IPR058983">
    <property type="entry name" value="AftB_C"/>
</dbReference>
<keyword evidence="4" id="KW-0808">Transferase</keyword>
<evidence type="ECO:0000259" key="3">
    <source>
        <dbReference type="Pfam" id="PF26371"/>
    </source>
</evidence>
<dbReference type="STRING" id="931089.CDES_12950"/>
<feature type="transmembrane region" description="Helical" evidence="2">
    <location>
        <begin position="311"/>
        <end position="329"/>
    </location>
</feature>
<dbReference type="KEGG" id="cdx:CDES_12950"/>
<dbReference type="PATRIC" id="fig|931089.4.peg.2622"/>
<dbReference type="EC" id="2.4.2.-" evidence="4"/>
<feature type="domain" description="Terminal beta-(1-&gt;2)-arabinofuranosyltransferase C-terminal" evidence="3">
    <location>
        <begin position="465"/>
        <end position="646"/>
    </location>
</feature>
<feature type="transmembrane region" description="Helical" evidence="2">
    <location>
        <begin position="407"/>
        <end position="425"/>
    </location>
</feature>
<evidence type="ECO:0000256" key="1">
    <source>
        <dbReference type="SAM" id="MobiDB-lite"/>
    </source>
</evidence>
<dbReference type="InterPro" id="IPR048243">
    <property type="entry name" value="AftB-like"/>
</dbReference>
<keyword evidence="2" id="KW-0812">Transmembrane</keyword>
<dbReference type="EMBL" id="CP009220">
    <property type="protein sequence ID" value="ALC06934.1"/>
    <property type="molecule type" value="Genomic_DNA"/>
</dbReference>
<proteinExistence type="predicted"/>
<dbReference type="AlphaFoldDB" id="A0A0M4CK97"/>
<feature type="transmembrane region" description="Helical" evidence="2">
    <location>
        <begin position="161"/>
        <end position="179"/>
    </location>
</feature>
<reference evidence="4 5" key="1">
    <citation type="submission" date="2014-08" db="EMBL/GenBank/DDBJ databases">
        <title>Complete genome sequence of Corynebacterium deserti GIMN1.010 (=DSM 45689), isolated from desert sand in western China.</title>
        <authorList>
            <person name="Ruckert C."/>
            <person name="Albersmeier A."/>
            <person name="Kalinowski J."/>
        </authorList>
    </citation>
    <scope>NUCLEOTIDE SEQUENCE [LARGE SCALE GENOMIC DNA]</scope>
    <source>
        <strain evidence="4 5">GIMN1.010</strain>
    </source>
</reference>
<dbReference type="GO" id="GO:0016757">
    <property type="term" value="F:glycosyltransferase activity"/>
    <property type="evidence" value="ECO:0007669"/>
    <property type="project" value="UniProtKB-KW"/>
</dbReference>
<dbReference type="Pfam" id="PF26371">
    <property type="entry name" value="AftB_C"/>
    <property type="match status" value="1"/>
</dbReference>
<feature type="transmembrane region" description="Helical" evidence="2">
    <location>
        <begin position="53"/>
        <end position="74"/>
    </location>
</feature>
<feature type="transmembrane region" description="Helical" evidence="2">
    <location>
        <begin position="133"/>
        <end position="154"/>
    </location>
</feature>
<dbReference type="Proteomes" id="UP000068067">
    <property type="component" value="Chromosome"/>
</dbReference>
<feature type="compositionally biased region" description="Polar residues" evidence="1">
    <location>
        <begin position="1"/>
        <end position="23"/>
    </location>
</feature>
<keyword evidence="2" id="KW-0472">Membrane</keyword>